<dbReference type="GO" id="GO:0004622">
    <property type="term" value="F:phosphatidylcholine lysophospholipase activity"/>
    <property type="evidence" value="ECO:0007669"/>
    <property type="project" value="TreeGrafter"/>
</dbReference>
<dbReference type="InterPro" id="IPR051532">
    <property type="entry name" value="Ester_Hydrolysis_Enzymes"/>
</dbReference>
<comment type="caution">
    <text evidence="2">The sequence shown here is derived from an EMBL/GenBank/DDBJ whole genome shotgun (WGS) entry which is preliminary data.</text>
</comment>
<dbReference type="EMBL" id="BMLG01000021">
    <property type="protein sequence ID" value="GGM39702.1"/>
    <property type="molecule type" value="Genomic_DNA"/>
</dbReference>
<dbReference type="RefSeq" id="WP_117156286.1">
    <property type="nucleotide sequence ID" value="NZ_BMLG01000021.1"/>
</dbReference>
<dbReference type="SUPFAM" id="SSF52266">
    <property type="entry name" value="SGNH hydrolase"/>
    <property type="match status" value="1"/>
</dbReference>
<dbReference type="OrthoDB" id="9794725at2"/>
<feature type="domain" description="SGNH hydrolase-type esterase" evidence="1">
    <location>
        <begin position="11"/>
        <end position="194"/>
    </location>
</feature>
<name>A0A917WWN8_9BACI</name>
<dbReference type="PANTHER" id="PTHR30383:SF5">
    <property type="entry name" value="SGNH HYDROLASE-TYPE ESTERASE DOMAIN-CONTAINING PROTEIN"/>
    <property type="match status" value="1"/>
</dbReference>
<dbReference type="Gene3D" id="3.40.50.1110">
    <property type="entry name" value="SGNH hydrolase"/>
    <property type="match status" value="1"/>
</dbReference>
<evidence type="ECO:0000313" key="2">
    <source>
        <dbReference type="EMBL" id="GGM39702.1"/>
    </source>
</evidence>
<organism evidence="2 3">
    <name type="scientific">Paraliobacillus quinghaiensis</name>
    <dbReference type="NCBI Taxonomy" id="470815"/>
    <lineage>
        <taxon>Bacteria</taxon>
        <taxon>Bacillati</taxon>
        <taxon>Bacillota</taxon>
        <taxon>Bacilli</taxon>
        <taxon>Bacillales</taxon>
        <taxon>Bacillaceae</taxon>
        <taxon>Paraliobacillus</taxon>
    </lineage>
</organism>
<dbReference type="GO" id="GO:0006629">
    <property type="term" value="P:lipid metabolic process"/>
    <property type="evidence" value="ECO:0007669"/>
    <property type="project" value="InterPro"/>
</dbReference>
<evidence type="ECO:0000313" key="3">
    <source>
        <dbReference type="Proteomes" id="UP000618460"/>
    </source>
</evidence>
<dbReference type="PANTHER" id="PTHR30383">
    <property type="entry name" value="THIOESTERASE 1/PROTEASE 1/LYSOPHOSPHOLIPASE L1"/>
    <property type="match status" value="1"/>
</dbReference>
<proteinExistence type="predicted"/>
<sequence length="207" mass="24091">MRFKEKDKIILIGDSITDAGRRRDPDQIGEGYFQLLRDYYVTTYPKMKLNFINKGTDGNRVCDLQDRWTEDIIDQQPDWISISIGINDVWRRLDNPDIEQIYPEDFLSIYTELLIRVKEETNAQIILMEPTIIEENIESKGNQLLVPYVNIVQDLAKQFDTVLVPTHQVFRKFLEVNPGYSVTTDGVHMTSTGNMLLMKTWIKAINS</sequence>
<dbReference type="InterPro" id="IPR036514">
    <property type="entry name" value="SGNH_hydro_sf"/>
</dbReference>
<protein>
    <submittedName>
        <fullName evidence="2">Lipase</fullName>
    </submittedName>
</protein>
<keyword evidence="3" id="KW-1185">Reference proteome</keyword>
<dbReference type="Proteomes" id="UP000618460">
    <property type="component" value="Unassembled WGS sequence"/>
</dbReference>
<dbReference type="CDD" id="cd01834">
    <property type="entry name" value="SGNH_hydrolase_like_2"/>
    <property type="match status" value="1"/>
</dbReference>
<evidence type="ECO:0000259" key="1">
    <source>
        <dbReference type="Pfam" id="PF13472"/>
    </source>
</evidence>
<dbReference type="InterPro" id="IPR013830">
    <property type="entry name" value="SGNH_hydro"/>
</dbReference>
<reference evidence="2" key="1">
    <citation type="journal article" date="2014" name="Int. J. Syst. Evol. Microbiol.">
        <title>Complete genome sequence of Corynebacterium casei LMG S-19264T (=DSM 44701T), isolated from a smear-ripened cheese.</title>
        <authorList>
            <consortium name="US DOE Joint Genome Institute (JGI-PGF)"/>
            <person name="Walter F."/>
            <person name="Albersmeier A."/>
            <person name="Kalinowski J."/>
            <person name="Ruckert C."/>
        </authorList>
    </citation>
    <scope>NUCLEOTIDE SEQUENCE</scope>
    <source>
        <strain evidence="2">CGMCC 1.6333</strain>
    </source>
</reference>
<accession>A0A917WWN8</accession>
<reference evidence="2" key="2">
    <citation type="submission" date="2020-09" db="EMBL/GenBank/DDBJ databases">
        <authorList>
            <person name="Sun Q."/>
            <person name="Zhou Y."/>
        </authorList>
    </citation>
    <scope>NUCLEOTIDE SEQUENCE</scope>
    <source>
        <strain evidence="2">CGMCC 1.6333</strain>
    </source>
</reference>
<dbReference type="InterPro" id="IPR008265">
    <property type="entry name" value="Lipase_GDSL_AS"/>
</dbReference>
<dbReference type="AlphaFoldDB" id="A0A917WWN8"/>
<dbReference type="PROSITE" id="PS01098">
    <property type="entry name" value="LIPASE_GDSL_SER"/>
    <property type="match status" value="1"/>
</dbReference>
<dbReference type="Pfam" id="PF13472">
    <property type="entry name" value="Lipase_GDSL_2"/>
    <property type="match status" value="1"/>
</dbReference>
<gene>
    <name evidence="2" type="ORF">GCM10011351_27300</name>
</gene>